<keyword evidence="8" id="KW-0413">Isomerase</keyword>
<dbReference type="PANTHER" id="PTHR43149">
    <property type="entry name" value="ENOYL-COA HYDRATASE"/>
    <property type="match status" value="1"/>
</dbReference>
<dbReference type="InterPro" id="IPR001753">
    <property type="entry name" value="Enoyl-CoA_hydra/iso"/>
</dbReference>
<comment type="caution">
    <text evidence="9">The sequence shown here is derived from an EMBL/GenBank/DDBJ whole genome shotgun (WGS) entry which is preliminary data.</text>
</comment>
<keyword evidence="4" id="KW-0276">Fatty acid metabolism</keyword>
<evidence type="ECO:0000256" key="7">
    <source>
        <dbReference type="ARBA" id="ARBA00023140"/>
    </source>
</evidence>
<protein>
    <submittedName>
        <fullName evidence="9">Crotonase/enoyl-CoA hydratase family protein</fullName>
    </submittedName>
</protein>
<keyword evidence="5" id="KW-0007">Acetylation</keyword>
<sequence length="273" mass="29841">MNLPAFSTLQVSLADHVAEIRLNRPDKSNALNDAMWQEIRQACDWLDATPQARVAILCGAGRNFCAGIDLGMLASIQQRIAHPDGARSREALRRLILDLQDCLNSLERCCKPIIAAIHGACVGGGLDLVACCDMRYASTDAVFSIKEIDIGMVADVGTLQRLPRLIGEGMTRELAYTGRNVDSQEAERLGLINRQFTTPDKLAYGVRQIAQAIAAKSPLAIRGTKEVLNYSRDHSVAEGLNFVATWNSTALLSADLQECMVAQMEKRLPQFAD</sequence>
<evidence type="ECO:0000313" key="10">
    <source>
        <dbReference type="Proteomes" id="UP000718593"/>
    </source>
</evidence>
<evidence type="ECO:0000256" key="3">
    <source>
        <dbReference type="ARBA" id="ARBA00005254"/>
    </source>
</evidence>
<dbReference type="NCBIfam" id="NF004794">
    <property type="entry name" value="PRK06142.1"/>
    <property type="match status" value="1"/>
</dbReference>
<reference evidence="9" key="1">
    <citation type="submission" date="2020-04" db="EMBL/GenBank/DDBJ databases">
        <title>Deep metagenomics examines the oral microbiome during advanced dental caries in children, revealing novel taxa and co-occurrences with host molecules.</title>
        <authorList>
            <person name="Baker J.L."/>
            <person name="Morton J.T."/>
            <person name="Dinis M."/>
            <person name="Alvarez R."/>
            <person name="Tran N.C."/>
            <person name="Knight R."/>
            <person name="Edlund A."/>
        </authorList>
    </citation>
    <scope>NUCLEOTIDE SEQUENCE</scope>
    <source>
        <strain evidence="9">JCVI_32_bin.24</strain>
    </source>
</reference>
<comment type="pathway">
    <text evidence="2">Lipid metabolism; fatty acid beta-oxidation.</text>
</comment>
<comment type="subcellular location">
    <subcellularLocation>
        <location evidence="1">Peroxisome</location>
    </subcellularLocation>
</comment>
<dbReference type="GO" id="GO:0005737">
    <property type="term" value="C:cytoplasm"/>
    <property type="evidence" value="ECO:0007669"/>
    <property type="project" value="UniProtKB-ARBA"/>
</dbReference>
<evidence type="ECO:0000256" key="8">
    <source>
        <dbReference type="ARBA" id="ARBA00023235"/>
    </source>
</evidence>
<dbReference type="PANTHER" id="PTHR43149:SF1">
    <property type="entry name" value="DELTA(3,5)-DELTA(2,4)-DIENOYL-COA ISOMERASE, MITOCHONDRIAL"/>
    <property type="match status" value="1"/>
</dbReference>
<dbReference type="GO" id="GO:0016853">
    <property type="term" value="F:isomerase activity"/>
    <property type="evidence" value="ECO:0007669"/>
    <property type="project" value="UniProtKB-KW"/>
</dbReference>
<evidence type="ECO:0000256" key="1">
    <source>
        <dbReference type="ARBA" id="ARBA00004275"/>
    </source>
</evidence>
<dbReference type="Pfam" id="PF00378">
    <property type="entry name" value="ECH_1"/>
    <property type="match status" value="1"/>
</dbReference>
<name>A0A930BPT9_9RHOO</name>
<evidence type="ECO:0000256" key="6">
    <source>
        <dbReference type="ARBA" id="ARBA00023098"/>
    </source>
</evidence>
<keyword evidence="7" id="KW-0576">Peroxisome</keyword>
<organism evidence="9 10">
    <name type="scientific">Dechloromonas agitata</name>
    <dbReference type="NCBI Taxonomy" id="73030"/>
    <lineage>
        <taxon>Bacteria</taxon>
        <taxon>Pseudomonadati</taxon>
        <taxon>Pseudomonadota</taxon>
        <taxon>Betaproteobacteria</taxon>
        <taxon>Rhodocyclales</taxon>
        <taxon>Azonexaceae</taxon>
        <taxon>Dechloromonas</taxon>
    </lineage>
</organism>
<dbReference type="CDD" id="cd06558">
    <property type="entry name" value="crotonase-like"/>
    <property type="match status" value="1"/>
</dbReference>
<dbReference type="EMBL" id="JABZMI010000030">
    <property type="protein sequence ID" value="MBF1163999.1"/>
    <property type="molecule type" value="Genomic_DNA"/>
</dbReference>
<dbReference type="InterPro" id="IPR045002">
    <property type="entry name" value="Ech1-like"/>
</dbReference>
<dbReference type="Gene3D" id="1.10.12.10">
    <property type="entry name" value="Lyase 2-enoyl-coa Hydratase, Chain A, domain 2"/>
    <property type="match status" value="1"/>
</dbReference>
<dbReference type="InterPro" id="IPR014748">
    <property type="entry name" value="Enoyl-CoA_hydra_C"/>
</dbReference>
<evidence type="ECO:0000256" key="4">
    <source>
        <dbReference type="ARBA" id="ARBA00022832"/>
    </source>
</evidence>
<comment type="similarity">
    <text evidence="3">Belongs to the enoyl-CoA hydratase/isomerase family.</text>
</comment>
<dbReference type="Proteomes" id="UP000718593">
    <property type="component" value="Unassembled WGS sequence"/>
</dbReference>
<dbReference type="InterPro" id="IPR029045">
    <property type="entry name" value="ClpP/crotonase-like_dom_sf"/>
</dbReference>
<dbReference type="FunFam" id="3.90.226.10:FF:000024">
    <property type="entry name" value="Delta3,5-delta2,4-dienoyl-CoA isomerase"/>
    <property type="match status" value="1"/>
</dbReference>
<dbReference type="Gene3D" id="3.90.226.10">
    <property type="entry name" value="2-enoyl-CoA Hydratase, Chain A, domain 1"/>
    <property type="match status" value="1"/>
</dbReference>
<dbReference type="GO" id="GO:0006631">
    <property type="term" value="P:fatty acid metabolic process"/>
    <property type="evidence" value="ECO:0007669"/>
    <property type="project" value="UniProtKB-KW"/>
</dbReference>
<proteinExistence type="inferred from homology"/>
<dbReference type="SUPFAM" id="SSF52096">
    <property type="entry name" value="ClpP/crotonase"/>
    <property type="match status" value="1"/>
</dbReference>
<dbReference type="AlphaFoldDB" id="A0A930BPT9"/>
<evidence type="ECO:0000256" key="2">
    <source>
        <dbReference type="ARBA" id="ARBA00005005"/>
    </source>
</evidence>
<dbReference type="FunFam" id="1.10.12.10:FF:000004">
    <property type="entry name" value="Delta3,5-delta2,4-dienoyl-CoA isomerase"/>
    <property type="match status" value="1"/>
</dbReference>
<keyword evidence="6" id="KW-0443">Lipid metabolism</keyword>
<evidence type="ECO:0000313" key="9">
    <source>
        <dbReference type="EMBL" id="MBF1163999.1"/>
    </source>
</evidence>
<accession>A0A930BPT9</accession>
<evidence type="ECO:0000256" key="5">
    <source>
        <dbReference type="ARBA" id="ARBA00022990"/>
    </source>
</evidence>
<gene>
    <name evidence="9" type="ORF">HXL68_03055</name>
</gene>